<keyword evidence="3" id="KW-1185">Reference proteome</keyword>
<keyword evidence="1" id="KW-1133">Transmembrane helix</keyword>
<protein>
    <submittedName>
        <fullName evidence="2">DUF5317 domain-containing protein</fullName>
    </submittedName>
</protein>
<reference evidence="3" key="1">
    <citation type="journal article" date="2019" name="Int. J. Syst. Evol. Microbiol.">
        <title>The Global Catalogue of Microorganisms (GCM) 10K type strain sequencing project: providing services to taxonomists for standard genome sequencing and annotation.</title>
        <authorList>
            <consortium name="The Broad Institute Genomics Platform"/>
            <consortium name="The Broad Institute Genome Sequencing Center for Infectious Disease"/>
            <person name="Wu L."/>
            <person name="Ma J."/>
        </authorList>
    </citation>
    <scope>NUCLEOTIDE SEQUENCE [LARGE SCALE GENOMIC DNA]</scope>
    <source>
        <strain evidence="3">CCUG 56754</strain>
    </source>
</reference>
<comment type="caution">
    <text evidence="2">The sequence shown here is derived from an EMBL/GenBank/DDBJ whole genome shotgun (WGS) entry which is preliminary data.</text>
</comment>
<dbReference type="Proteomes" id="UP001597040">
    <property type="component" value="Unassembled WGS sequence"/>
</dbReference>
<keyword evidence="1" id="KW-0472">Membrane</keyword>
<feature type="transmembrane region" description="Helical" evidence="1">
    <location>
        <begin position="156"/>
        <end position="178"/>
    </location>
</feature>
<dbReference type="RefSeq" id="WP_390364551.1">
    <property type="nucleotide sequence ID" value="NZ_JBHTKJ010000073.1"/>
</dbReference>
<feature type="transmembrane region" description="Helical" evidence="1">
    <location>
        <begin position="82"/>
        <end position="100"/>
    </location>
</feature>
<dbReference type="InterPro" id="IPR035168">
    <property type="entry name" value="DUF5317"/>
</dbReference>
<name>A0ABW3LQY7_9BACI</name>
<dbReference type="Pfam" id="PF17248">
    <property type="entry name" value="DUF5317"/>
    <property type="match status" value="1"/>
</dbReference>
<accession>A0ABW3LQY7</accession>
<proteinExistence type="predicted"/>
<dbReference type="EMBL" id="JBHTKJ010000073">
    <property type="protein sequence ID" value="MFD1040452.1"/>
    <property type="molecule type" value="Genomic_DNA"/>
</dbReference>
<evidence type="ECO:0000256" key="1">
    <source>
        <dbReference type="SAM" id="Phobius"/>
    </source>
</evidence>
<organism evidence="2 3">
    <name type="scientific">Virgibacillus byunsanensis</name>
    <dbReference type="NCBI Taxonomy" id="570945"/>
    <lineage>
        <taxon>Bacteria</taxon>
        <taxon>Bacillati</taxon>
        <taxon>Bacillota</taxon>
        <taxon>Bacilli</taxon>
        <taxon>Bacillales</taxon>
        <taxon>Bacillaceae</taxon>
        <taxon>Virgibacillus</taxon>
    </lineage>
</organism>
<sequence length="190" mass="21385">MVYDGIILSLLIGFLRGGSLKGIAEIEFKYGWVFIILIVGQLFVYFTQNHFGFVGAISNQFFMFVYIIGMFFLWINRHHEGFTIILVGVFLNFLVMAVNGGRMPVSEEASAVLDPHYIEMLKSGLAGKHALLTDSTILPFLGDILPLQPPYPRQQVISIGDIVMNVGVFLFIQKVMLIHRKEKTEGKKLA</sequence>
<gene>
    <name evidence="2" type="ORF">ACFQ3N_18920</name>
</gene>
<evidence type="ECO:0000313" key="2">
    <source>
        <dbReference type="EMBL" id="MFD1040452.1"/>
    </source>
</evidence>
<keyword evidence="1" id="KW-0812">Transmembrane</keyword>
<feature type="transmembrane region" description="Helical" evidence="1">
    <location>
        <begin position="30"/>
        <end position="47"/>
    </location>
</feature>
<evidence type="ECO:0000313" key="3">
    <source>
        <dbReference type="Proteomes" id="UP001597040"/>
    </source>
</evidence>
<feature type="transmembrane region" description="Helical" evidence="1">
    <location>
        <begin position="53"/>
        <end position="75"/>
    </location>
</feature>